<gene>
    <name evidence="1" type="ORF">KGM_207681</name>
</gene>
<accession>A0A212FDB4</accession>
<dbReference type="KEGG" id="dpl:KGM_207681"/>
<dbReference type="AlphaFoldDB" id="A0A212FDB4"/>
<name>A0A212FDB4_DANPL</name>
<protein>
    <submittedName>
        <fullName evidence="1">Uncharacterized protein</fullName>
    </submittedName>
</protein>
<evidence type="ECO:0000313" key="2">
    <source>
        <dbReference type="Proteomes" id="UP000007151"/>
    </source>
</evidence>
<proteinExistence type="predicted"/>
<dbReference type="InterPro" id="IPR031959">
    <property type="entry name" value="DUF4779"/>
</dbReference>
<evidence type="ECO:0000313" key="1">
    <source>
        <dbReference type="EMBL" id="OWR51722.1"/>
    </source>
</evidence>
<dbReference type="EMBL" id="AGBW02009076">
    <property type="protein sequence ID" value="OWR51722.1"/>
    <property type="molecule type" value="Genomic_DNA"/>
</dbReference>
<keyword evidence="2" id="KW-1185">Reference proteome</keyword>
<reference evidence="1 2" key="1">
    <citation type="journal article" date="2011" name="Cell">
        <title>The monarch butterfly genome yields insights into long-distance migration.</title>
        <authorList>
            <person name="Zhan S."/>
            <person name="Merlin C."/>
            <person name="Boore J.L."/>
            <person name="Reppert S.M."/>
        </authorList>
    </citation>
    <scope>NUCLEOTIDE SEQUENCE [LARGE SCALE GENOMIC DNA]</scope>
    <source>
        <strain evidence="1">F-2</strain>
    </source>
</reference>
<dbReference type="eggNOG" id="ENOG502TBRT">
    <property type="taxonomic scope" value="Eukaryota"/>
</dbReference>
<dbReference type="OrthoDB" id="7370747at2759"/>
<sequence>MQNKLFFVFSLTFLYWVKSSPLDRGSLAIDNLDTDISDLKYEGGLEDFFKTDDDAKSKPKTKINASGYRKKKAKNQGVKIDFDIEDLKKFLKEAGLKDVGSYDDGAIYALAEGITAKGLGVTGNEEKKYKKGFKTKGFHRISHKDEYQKDKEFYNEDETSGVIKKVGAKGFGFGSSIGAGIGKGYYKHNRAKGLYGKTGFSDVGNLNKDYEGYAGSDGIEEYFDAEKQ</sequence>
<dbReference type="Proteomes" id="UP000007151">
    <property type="component" value="Unassembled WGS sequence"/>
</dbReference>
<comment type="caution">
    <text evidence="1">The sequence shown here is derived from an EMBL/GenBank/DDBJ whole genome shotgun (WGS) entry which is preliminary data.</text>
</comment>
<organism evidence="1 2">
    <name type="scientific">Danaus plexippus plexippus</name>
    <dbReference type="NCBI Taxonomy" id="278856"/>
    <lineage>
        <taxon>Eukaryota</taxon>
        <taxon>Metazoa</taxon>
        <taxon>Ecdysozoa</taxon>
        <taxon>Arthropoda</taxon>
        <taxon>Hexapoda</taxon>
        <taxon>Insecta</taxon>
        <taxon>Pterygota</taxon>
        <taxon>Neoptera</taxon>
        <taxon>Endopterygota</taxon>
        <taxon>Lepidoptera</taxon>
        <taxon>Glossata</taxon>
        <taxon>Ditrysia</taxon>
        <taxon>Papilionoidea</taxon>
        <taxon>Nymphalidae</taxon>
        <taxon>Danainae</taxon>
        <taxon>Danaini</taxon>
        <taxon>Danaina</taxon>
        <taxon>Danaus</taxon>
        <taxon>Danaus</taxon>
    </lineage>
</organism>
<dbReference type="Pfam" id="PF16009">
    <property type="entry name" value="DUF4779"/>
    <property type="match status" value="1"/>
</dbReference>